<feature type="domain" description="Aerotolerance regulator N-terminal" evidence="2">
    <location>
        <begin position="9"/>
        <end position="79"/>
    </location>
</feature>
<keyword evidence="1" id="KW-1133">Transmembrane helix</keyword>
<feature type="transmembrane region" description="Helical" evidence="1">
    <location>
        <begin position="6"/>
        <end position="27"/>
    </location>
</feature>
<protein>
    <submittedName>
        <fullName evidence="3">BatA domain-containing protein</fullName>
    </submittedName>
</protein>
<feature type="transmembrane region" description="Helical" evidence="1">
    <location>
        <begin position="58"/>
        <end position="77"/>
    </location>
</feature>
<sequence>MNFPYLTSNAFFWWLLAIGIPVLIHFLNRRRHRVVKWAAMDFLLKATRESKGKKKLKHILILACRALAVAALVFAVARPITSNGLLSWGAGKLDTVILILDRSASMELVPNGDTMSKRQGVIQRVSEAAAALGGSKLILIDSATGRPIPISDPNTLSQISQTSASDTSANIPTLLDTALQYIFEKDTGRTEIWLASDMQANNWQPKSGKWENIKAGLDNLADQVSLRILAQVSESDNNLSVQILNSQRIDDQLLLDIEILQHGEPSTQELPLTLSLNGTDSIEDVTLSSTSTKLRKRIPLTGQSGFGYLQLPADTNLRDNTSYFSYGSQRQIRSAVIAPTSEARDYLALASAPPGYANQLAQTYLPTEDIPWSTLSLVIWQAPIPDDEAQQPLLDFINKGGVIAFFPPDSPSEHSFLGSSWGLVSNANSQKYFVVDKWDRNDGPLRNGENGTPVSADKLRAIKKKEIQSKDTVLASWSNDTPFLTRQLHGRGSMYFVGTLPDYTWSNLGDADVILPLIQRLVQRGNQRFGSDHTATLGALPTELSIDSANMKRLDKATSSSPLNLAYQAGVYQFNNRIVAINRPPAEDVDIFISADQLSSILTDTSYSLFEETTKNAAGFTQQLWRVFLVLMLLFLIAEALLCLSPQRNNTTHQK</sequence>
<dbReference type="PANTHER" id="PTHR37464:SF1">
    <property type="entry name" value="BLL2463 PROTEIN"/>
    <property type="match status" value="1"/>
</dbReference>
<comment type="caution">
    <text evidence="3">The sequence shown here is derived from an EMBL/GenBank/DDBJ whole genome shotgun (WGS) entry which is preliminary data.</text>
</comment>
<evidence type="ECO:0000313" key="3">
    <source>
        <dbReference type="EMBL" id="MFD2276036.1"/>
    </source>
</evidence>
<gene>
    <name evidence="3" type="ORF">ACFSQZ_06115</name>
</gene>
<evidence type="ECO:0000259" key="2">
    <source>
        <dbReference type="Pfam" id="PF07584"/>
    </source>
</evidence>
<evidence type="ECO:0000313" key="4">
    <source>
        <dbReference type="Proteomes" id="UP001597297"/>
    </source>
</evidence>
<dbReference type="NCBIfam" id="TIGR02226">
    <property type="entry name" value="two_anch"/>
    <property type="match status" value="1"/>
</dbReference>
<dbReference type="Proteomes" id="UP001597297">
    <property type="component" value="Unassembled WGS sequence"/>
</dbReference>
<dbReference type="EMBL" id="JBHUJC010000018">
    <property type="protein sequence ID" value="MFD2276036.1"/>
    <property type="molecule type" value="Genomic_DNA"/>
</dbReference>
<name>A0ABW5E0B8_9BACT</name>
<dbReference type="InterPro" id="IPR011933">
    <property type="entry name" value="Double_TM_dom"/>
</dbReference>
<reference evidence="4" key="1">
    <citation type="journal article" date="2019" name="Int. J. Syst. Evol. Microbiol.">
        <title>The Global Catalogue of Microorganisms (GCM) 10K type strain sequencing project: providing services to taxonomists for standard genome sequencing and annotation.</title>
        <authorList>
            <consortium name="The Broad Institute Genomics Platform"/>
            <consortium name="The Broad Institute Genome Sequencing Center for Infectious Disease"/>
            <person name="Wu L."/>
            <person name="Ma J."/>
        </authorList>
    </citation>
    <scope>NUCLEOTIDE SEQUENCE [LARGE SCALE GENOMIC DNA]</scope>
    <source>
        <strain evidence="4">JCM 16545</strain>
    </source>
</reference>
<dbReference type="Pfam" id="PF07584">
    <property type="entry name" value="BatA"/>
    <property type="match status" value="1"/>
</dbReference>
<dbReference type="PANTHER" id="PTHR37464">
    <property type="entry name" value="BLL2463 PROTEIN"/>
    <property type="match status" value="1"/>
</dbReference>
<keyword evidence="1" id="KW-0472">Membrane</keyword>
<dbReference type="InterPro" id="IPR024163">
    <property type="entry name" value="Aerotolerance_reg_N"/>
</dbReference>
<proteinExistence type="predicted"/>
<keyword evidence="1" id="KW-0812">Transmembrane</keyword>
<keyword evidence="4" id="KW-1185">Reference proteome</keyword>
<organism evidence="3 4">
    <name type="scientific">Rubritalea spongiae</name>
    <dbReference type="NCBI Taxonomy" id="430797"/>
    <lineage>
        <taxon>Bacteria</taxon>
        <taxon>Pseudomonadati</taxon>
        <taxon>Verrucomicrobiota</taxon>
        <taxon>Verrucomicrobiia</taxon>
        <taxon>Verrucomicrobiales</taxon>
        <taxon>Rubritaleaceae</taxon>
        <taxon>Rubritalea</taxon>
    </lineage>
</organism>
<dbReference type="RefSeq" id="WP_377095626.1">
    <property type="nucleotide sequence ID" value="NZ_JBHSJM010000001.1"/>
</dbReference>
<feature type="transmembrane region" description="Helical" evidence="1">
    <location>
        <begin position="624"/>
        <end position="645"/>
    </location>
</feature>
<evidence type="ECO:0000256" key="1">
    <source>
        <dbReference type="SAM" id="Phobius"/>
    </source>
</evidence>
<accession>A0ABW5E0B8</accession>